<dbReference type="Proteomes" id="UP000012338">
    <property type="component" value="Unassembled WGS sequence"/>
</dbReference>
<feature type="binding site" evidence="5">
    <location>
        <position position="324"/>
    </location>
    <ligand>
        <name>S-adenosyl-L-methionine</name>
        <dbReference type="ChEBI" id="CHEBI:59789"/>
    </ligand>
</feature>
<reference evidence="9" key="2">
    <citation type="journal article" date="2013" name="PLoS Genet.">
        <title>Comparative genome structure, secondary metabolite, and effector coding capacity across Cochliobolus pathogens.</title>
        <authorList>
            <person name="Condon B.J."/>
            <person name="Leng Y."/>
            <person name="Wu D."/>
            <person name="Bushley K.E."/>
            <person name="Ohm R.A."/>
            <person name="Otillar R."/>
            <person name="Martin J."/>
            <person name="Schackwitz W."/>
            <person name="Grimwood J."/>
            <person name="MohdZainudin N."/>
            <person name="Xue C."/>
            <person name="Wang R."/>
            <person name="Manning V.A."/>
            <person name="Dhillon B."/>
            <person name="Tu Z.J."/>
            <person name="Steffenson B.J."/>
            <person name="Salamov A."/>
            <person name="Sun H."/>
            <person name="Lowry S."/>
            <person name="LaButti K."/>
            <person name="Han J."/>
            <person name="Copeland A."/>
            <person name="Lindquist E."/>
            <person name="Barry K."/>
            <person name="Schmutz J."/>
            <person name="Baker S.E."/>
            <person name="Ciuffetti L.M."/>
            <person name="Grigoriev I.V."/>
            <person name="Zhong S."/>
            <person name="Turgeon B.G."/>
        </authorList>
    </citation>
    <scope>NUCLEOTIDE SEQUENCE [LARGE SCALE GENOMIC DNA]</scope>
    <source>
        <strain evidence="9">C4 / ATCC 48331 / race T</strain>
    </source>
</reference>
<evidence type="ECO:0000313" key="8">
    <source>
        <dbReference type="EMBL" id="ENI01885.1"/>
    </source>
</evidence>
<evidence type="ECO:0000256" key="6">
    <source>
        <dbReference type="SAM" id="MobiDB-lite"/>
    </source>
</evidence>
<dbReference type="GO" id="GO:0003723">
    <property type="term" value="F:RNA binding"/>
    <property type="evidence" value="ECO:0007669"/>
    <property type="project" value="UniProtKB-UniRule"/>
</dbReference>
<evidence type="ECO:0000256" key="5">
    <source>
        <dbReference type="PROSITE-ProRule" id="PRU01023"/>
    </source>
</evidence>
<feature type="compositionally biased region" description="Low complexity" evidence="6">
    <location>
        <begin position="1023"/>
        <end position="1039"/>
    </location>
</feature>
<dbReference type="InterPro" id="IPR015947">
    <property type="entry name" value="PUA-like_sf"/>
</dbReference>
<evidence type="ECO:0000256" key="4">
    <source>
        <dbReference type="ARBA" id="ARBA00022884"/>
    </source>
</evidence>
<feature type="region of interest" description="Disordered" evidence="6">
    <location>
        <begin position="992"/>
        <end position="1039"/>
    </location>
</feature>
<dbReference type="OrthoDB" id="435282at2759"/>
<accession>N4WR42</accession>
<dbReference type="GeneID" id="25842308"/>
<keyword evidence="9" id="KW-1185">Reference proteome</keyword>
<dbReference type="Gene3D" id="3.30.70.1170">
    <property type="entry name" value="Sun protein, domain 3"/>
    <property type="match status" value="1"/>
</dbReference>
<dbReference type="InterPro" id="IPR049561">
    <property type="entry name" value="NSUN5_7_fdxn-like"/>
</dbReference>
<dbReference type="Pfam" id="PF21153">
    <property type="entry name" value="NSUN5_N"/>
    <property type="match status" value="1"/>
</dbReference>
<feature type="compositionally biased region" description="Basic residues" evidence="6">
    <location>
        <begin position="558"/>
        <end position="567"/>
    </location>
</feature>
<evidence type="ECO:0000256" key="2">
    <source>
        <dbReference type="ARBA" id="ARBA00022679"/>
    </source>
</evidence>
<dbReference type="PROSITE" id="PS51686">
    <property type="entry name" value="SAM_MT_RSMB_NOP"/>
    <property type="match status" value="1"/>
</dbReference>
<feature type="active site" description="Nucleophile" evidence="5">
    <location>
        <position position="427"/>
    </location>
</feature>
<dbReference type="PRINTS" id="PR02008">
    <property type="entry name" value="RCMTFAMILY"/>
</dbReference>
<dbReference type="Pfam" id="PF21148">
    <property type="entry name" value="NSUN5_fdxn-like"/>
    <property type="match status" value="1"/>
</dbReference>
<dbReference type="GO" id="GO:0005730">
    <property type="term" value="C:nucleolus"/>
    <property type="evidence" value="ECO:0007669"/>
    <property type="project" value="TreeGrafter"/>
</dbReference>
<dbReference type="PANTHER" id="PTHR22807:SF4">
    <property type="entry name" value="28S RRNA (CYTOSINE-C(5))-METHYLTRANSFERASE"/>
    <property type="match status" value="1"/>
</dbReference>
<dbReference type="Gene3D" id="2.30.280.10">
    <property type="entry name" value="SRA-YDG"/>
    <property type="match status" value="1"/>
</dbReference>
<dbReference type="InterPro" id="IPR001678">
    <property type="entry name" value="MeTrfase_RsmB-F_NOP2_dom"/>
</dbReference>
<feature type="binding site" evidence="5">
    <location>
        <position position="275"/>
    </location>
    <ligand>
        <name>S-adenosyl-L-methionine</name>
        <dbReference type="ChEBI" id="CHEBI:59789"/>
    </ligand>
</feature>
<sequence>MSLYYEAAAILANSDNVGGSLKSRIYNKKDLKSTPGQLFALIAETSKWSLVLKDVIEKCKLLAEEKKLTPILALLLSHDLLLAKNGVAAPANHVLKLAITRHKARLSAELTKARIRHGFSTLEAFKEAVNDGGLDKEDGNASKSRHPRWVRVNTIKTTLKEQLATTFAGYTKTGVLEDVLTAPKSSKVYYEDPNIPNLLALPSKVDLSRSIAYTKGQIIFQDKASCFPAYLLDPTPDDGDVIDATAAPGNKTTHLAAIVSDRRQPGEEQKVIAFERDKGRTFTLQKMVKLASADSIVQVKGNSDFIAAKPASDEYANVGAILLDPSCSGTGIVGRDDAIKMHLPDTPGSQTISQKPERGKKRKRGDEATKGDAQPTLNLDMDDSTPEETPVQGKLTERLAALSSFQLHILTHAMRFESAHKITYSTCSIHFEENEGVVFQALASSVAKERGWRILKRDQQAEGLQKWHRRGIWEEDKIHGDLDESFKKDVLEACIRCDKDTEEGTMGFFVAAFVREGDQQPAQGTEVAVSEDEEWGGFSDHGEVEETVAPVIEESESRKKKKRKHGKNNSELSRPRLKEVTKWIRDELDLRVARDGPDVLQPDDIITLHEIFLALQNAKHITLSDLRASGIHRAVKDIAGVATRWPGRLCDDCDTIIDIWTAKFGSLNAIHPFLYGRGGRLEGIASVHEQSRDLCAWTNLSEQALLKRWAKTCPQNIHPKRSHRLGDLGFVAGSWWINPLFAHHAGIIGLESCDGGTTYDKYGAYALLLKDTGELEASCESRFTYRVPQKDKGKFRLTSATPRSRDPVRVLRSHSINSIWGPKAGVRYEGVYSVKGWSIKQAKSTDTSGEQWKEGDILFDVRFERADQTPMGVVINRPTATEIDDYAEYKRLRKLSQHGKEKEAKAAHDNQDHHPTPKAVHPIMPPYSPYAAPKPLAFDLAPSALRKDMVKRLHFDEEAHVHVTGDDEALSPKTAPVTDPLDFATVEKNNTLAIPSGSNRQNIHARADLPSNGPDGRSSQAGSNASSAHTTQTTHTAASNLSKINVREVAPWIDFDANLTIPEPSEEPLIIHQRPIIAQTNTTPTGSPKAHNTGSPKHQSREHLYSPIQSTLSSIVTERYSDDRQARRHEGDFKGMLGEVLSPQHTVKKEKRSEAPRKKNLMTKLFDGILDDDNSKVDGSSWETKTSFFKTDPAIPRHKSADFSTSWKQISQPFSHVFLNPCSAESQLKLPRSNDIGFVKGTAHLLSSDTASNNVNTSISTSVPNEEPFIENPTVRRQNAMPISMKILTSQPSSATTVSSAICTPILGRPNSSLKHTDERSLAETNLRKMIE</sequence>
<dbReference type="HOGENOM" id="CLU_271274_0_0_1"/>
<dbReference type="PANTHER" id="PTHR22807">
    <property type="entry name" value="NOP2 YEAST -RELATED NOL1/NOP2/FMU SUN DOMAIN-CONTAINING"/>
    <property type="match status" value="1"/>
</dbReference>
<evidence type="ECO:0000256" key="1">
    <source>
        <dbReference type="ARBA" id="ARBA00022603"/>
    </source>
</evidence>
<dbReference type="Pfam" id="PF01189">
    <property type="entry name" value="Methyltr_RsmB-F"/>
    <property type="match status" value="1"/>
</dbReference>
<protein>
    <recommendedName>
        <fullName evidence="7">SAM-dependent MTase RsmB/NOP-type domain-containing protein</fullName>
    </recommendedName>
</protein>
<comment type="similarity">
    <text evidence="5">Belongs to the class I-like SAM-binding methyltransferase superfamily. RsmB/NOP family.</text>
</comment>
<evidence type="ECO:0000313" key="9">
    <source>
        <dbReference type="Proteomes" id="UP000012338"/>
    </source>
</evidence>
<feature type="compositionally biased region" description="Basic and acidic residues" evidence="6">
    <location>
        <begin position="898"/>
        <end position="915"/>
    </location>
</feature>
<feature type="compositionally biased region" description="Polar residues" evidence="6">
    <location>
        <begin position="1080"/>
        <end position="1097"/>
    </location>
</feature>
<reference evidence="8 9" key="1">
    <citation type="journal article" date="2012" name="PLoS Pathog.">
        <title>Diverse lifestyles and strategies of plant pathogenesis encoded in the genomes of eighteen Dothideomycetes fungi.</title>
        <authorList>
            <person name="Ohm R.A."/>
            <person name="Feau N."/>
            <person name="Henrissat B."/>
            <person name="Schoch C.L."/>
            <person name="Horwitz B.A."/>
            <person name="Barry K.W."/>
            <person name="Condon B.J."/>
            <person name="Copeland A.C."/>
            <person name="Dhillon B."/>
            <person name="Glaser F."/>
            <person name="Hesse C.N."/>
            <person name="Kosti I."/>
            <person name="LaButti K."/>
            <person name="Lindquist E.A."/>
            <person name="Lucas S."/>
            <person name="Salamov A.A."/>
            <person name="Bradshaw R.E."/>
            <person name="Ciuffetti L."/>
            <person name="Hamelin R.C."/>
            <person name="Kema G.H.J."/>
            <person name="Lawrence C."/>
            <person name="Scott J.A."/>
            <person name="Spatafora J.W."/>
            <person name="Turgeon B.G."/>
            <person name="de Wit P.J.G.M."/>
            <person name="Zhong S."/>
            <person name="Goodwin S.B."/>
            <person name="Grigoriev I.V."/>
        </authorList>
    </citation>
    <scope>NUCLEOTIDE SEQUENCE [LARGE SCALE GENOMIC DNA]</scope>
    <source>
        <strain evidence="9">C4 / ATCC 48331 / race T</strain>
    </source>
</reference>
<keyword evidence="2 5" id="KW-0808">Transferase</keyword>
<dbReference type="InterPro" id="IPR023267">
    <property type="entry name" value="RCMT"/>
</dbReference>
<proteinExistence type="inferred from homology"/>
<feature type="region of interest" description="Disordered" evidence="6">
    <location>
        <begin position="549"/>
        <end position="571"/>
    </location>
</feature>
<dbReference type="SUPFAM" id="SSF53335">
    <property type="entry name" value="S-adenosyl-L-methionine-dependent methyltransferases"/>
    <property type="match status" value="1"/>
</dbReference>
<dbReference type="Gene3D" id="3.40.50.150">
    <property type="entry name" value="Vaccinia Virus protein VP39"/>
    <property type="match status" value="1"/>
</dbReference>
<dbReference type="EMBL" id="KB733466">
    <property type="protein sequence ID" value="ENI01885.1"/>
    <property type="molecule type" value="Genomic_DNA"/>
</dbReference>
<dbReference type="GO" id="GO:0008173">
    <property type="term" value="F:RNA methyltransferase activity"/>
    <property type="evidence" value="ECO:0007669"/>
    <property type="project" value="InterPro"/>
</dbReference>
<dbReference type="InterPro" id="IPR036987">
    <property type="entry name" value="SRA-YDG_sf"/>
</dbReference>
<feature type="domain" description="SAM-dependent MTase RsmB/NOP-type" evidence="7">
    <location>
        <begin position="138"/>
        <end position="516"/>
    </location>
</feature>
<feature type="region of interest" description="Disordered" evidence="6">
    <location>
        <begin position="342"/>
        <end position="389"/>
    </location>
</feature>
<dbReference type="InterPro" id="IPR048889">
    <property type="entry name" value="NSUN5_RCM1_N"/>
</dbReference>
<dbReference type="SUPFAM" id="SSF88697">
    <property type="entry name" value="PUA domain-like"/>
    <property type="match status" value="1"/>
</dbReference>
<comment type="caution">
    <text evidence="5">Lacks conserved residue(s) required for the propagation of feature annotation.</text>
</comment>
<keyword evidence="1 5" id="KW-0489">Methyltransferase</keyword>
<feature type="region of interest" description="Disordered" evidence="6">
    <location>
        <begin position="1080"/>
        <end position="1102"/>
    </location>
</feature>
<gene>
    <name evidence="8" type="ORF">COCC4DRAFT_203475</name>
</gene>
<dbReference type="GO" id="GO:0070475">
    <property type="term" value="P:rRNA base methylation"/>
    <property type="evidence" value="ECO:0007669"/>
    <property type="project" value="TreeGrafter"/>
</dbReference>
<feature type="region of interest" description="Disordered" evidence="6">
    <location>
        <begin position="896"/>
        <end position="917"/>
    </location>
</feature>
<dbReference type="InterPro" id="IPR029063">
    <property type="entry name" value="SAM-dependent_MTases_sf"/>
</dbReference>
<evidence type="ECO:0000259" key="7">
    <source>
        <dbReference type="PROSITE" id="PS51686"/>
    </source>
</evidence>
<dbReference type="FunFam" id="3.30.70.1170:FF:000006">
    <property type="entry name" value="NOL1/NOP2/Sun domain family protein"/>
    <property type="match status" value="1"/>
</dbReference>
<feature type="compositionally biased region" description="Polar residues" evidence="6">
    <location>
        <begin position="992"/>
        <end position="1002"/>
    </location>
</feature>
<name>N4WR42_COCH4</name>
<dbReference type="InterPro" id="IPR049560">
    <property type="entry name" value="MeTrfase_RsmB-F_NOP2_cat"/>
</dbReference>
<organism evidence="8 9">
    <name type="scientific">Cochliobolus heterostrophus (strain C4 / ATCC 48331 / race T)</name>
    <name type="common">Southern corn leaf blight fungus</name>
    <name type="synonym">Bipolaris maydis</name>
    <dbReference type="NCBI Taxonomy" id="665024"/>
    <lineage>
        <taxon>Eukaryota</taxon>
        <taxon>Fungi</taxon>
        <taxon>Dikarya</taxon>
        <taxon>Ascomycota</taxon>
        <taxon>Pezizomycotina</taxon>
        <taxon>Dothideomycetes</taxon>
        <taxon>Pleosporomycetidae</taxon>
        <taxon>Pleosporales</taxon>
        <taxon>Pleosporineae</taxon>
        <taxon>Pleosporaceae</taxon>
        <taxon>Bipolaris</taxon>
    </lineage>
</organism>
<keyword evidence="4 5" id="KW-0694">RNA-binding</keyword>
<dbReference type="RefSeq" id="XP_014075794.1">
    <property type="nucleotide sequence ID" value="XM_014220319.1"/>
</dbReference>
<evidence type="ECO:0000256" key="3">
    <source>
        <dbReference type="ARBA" id="ARBA00022691"/>
    </source>
</evidence>
<keyword evidence="3 5" id="KW-0949">S-adenosyl-L-methionine</keyword>